<name>A0A5B7G6T5_PORTR</name>
<feature type="compositionally biased region" description="Basic and acidic residues" evidence="1">
    <location>
        <begin position="116"/>
        <end position="141"/>
    </location>
</feature>
<proteinExistence type="predicted"/>
<evidence type="ECO:0000313" key="3">
    <source>
        <dbReference type="Proteomes" id="UP000324222"/>
    </source>
</evidence>
<keyword evidence="3" id="KW-1185">Reference proteome</keyword>
<feature type="compositionally biased region" description="Basic and acidic residues" evidence="1">
    <location>
        <begin position="173"/>
        <end position="188"/>
    </location>
</feature>
<reference evidence="2 3" key="1">
    <citation type="submission" date="2019-05" db="EMBL/GenBank/DDBJ databases">
        <title>Another draft genome of Portunus trituberculatus and its Hox gene families provides insights of decapod evolution.</title>
        <authorList>
            <person name="Jeong J.-H."/>
            <person name="Song I."/>
            <person name="Kim S."/>
            <person name="Choi T."/>
            <person name="Kim D."/>
            <person name="Ryu S."/>
            <person name="Kim W."/>
        </authorList>
    </citation>
    <scope>NUCLEOTIDE SEQUENCE [LARGE SCALE GENOMIC DNA]</scope>
    <source>
        <tissue evidence="2">Muscle</tissue>
    </source>
</reference>
<sequence length="223" mass="24788">MWYGTTDGYIVSSQLPSAAGCLQTAPVYTTPYKGEEVVTGATMLYTTVRKATHTPHPQQLRVQSRGERKPSMCLVWPPTPNNHEAKKGTQGPYFSLQRHNRNLLSGRSGQHSGWGRHQDNFDERSMTSEGSEPHNSQESDRLTQTGRTGRKHLYNRKSRVVHRANVETDESGEQNRTETTARRDRDDYSALAGSHRITGGPDCPHTASGELGGCRERVPASSK</sequence>
<feature type="compositionally biased region" description="Basic residues" evidence="1">
    <location>
        <begin position="148"/>
        <end position="162"/>
    </location>
</feature>
<organism evidence="2 3">
    <name type="scientific">Portunus trituberculatus</name>
    <name type="common">Swimming crab</name>
    <name type="synonym">Neptunus trituberculatus</name>
    <dbReference type="NCBI Taxonomy" id="210409"/>
    <lineage>
        <taxon>Eukaryota</taxon>
        <taxon>Metazoa</taxon>
        <taxon>Ecdysozoa</taxon>
        <taxon>Arthropoda</taxon>
        <taxon>Crustacea</taxon>
        <taxon>Multicrustacea</taxon>
        <taxon>Malacostraca</taxon>
        <taxon>Eumalacostraca</taxon>
        <taxon>Eucarida</taxon>
        <taxon>Decapoda</taxon>
        <taxon>Pleocyemata</taxon>
        <taxon>Brachyura</taxon>
        <taxon>Eubrachyura</taxon>
        <taxon>Portunoidea</taxon>
        <taxon>Portunidae</taxon>
        <taxon>Portuninae</taxon>
        <taxon>Portunus</taxon>
    </lineage>
</organism>
<evidence type="ECO:0000256" key="1">
    <source>
        <dbReference type="SAM" id="MobiDB-lite"/>
    </source>
</evidence>
<evidence type="ECO:0000313" key="2">
    <source>
        <dbReference type="EMBL" id="MPC53309.1"/>
    </source>
</evidence>
<feature type="compositionally biased region" description="Basic and acidic residues" evidence="1">
    <location>
        <begin position="213"/>
        <end position="223"/>
    </location>
</feature>
<feature type="region of interest" description="Disordered" evidence="1">
    <location>
        <begin position="103"/>
        <end position="223"/>
    </location>
</feature>
<dbReference type="AlphaFoldDB" id="A0A5B7G6T5"/>
<comment type="caution">
    <text evidence="2">The sequence shown here is derived from an EMBL/GenBank/DDBJ whole genome shotgun (WGS) entry which is preliminary data.</text>
</comment>
<gene>
    <name evidence="2" type="ORF">E2C01_047198</name>
</gene>
<dbReference type="Proteomes" id="UP000324222">
    <property type="component" value="Unassembled WGS sequence"/>
</dbReference>
<feature type="region of interest" description="Disordered" evidence="1">
    <location>
        <begin position="52"/>
        <end position="71"/>
    </location>
</feature>
<accession>A0A5B7G6T5</accession>
<protein>
    <submittedName>
        <fullName evidence="2">Uncharacterized protein</fullName>
    </submittedName>
</protein>
<dbReference type="EMBL" id="VSRR010011528">
    <property type="protein sequence ID" value="MPC53309.1"/>
    <property type="molecule type" value="Genomic_DNA"/>
</dbReference>